<reference evidence="12" key="1">
    <citation type="journal article" date="2020" name="Stud. Mycol.">
        <title>101 Dothideomycetes genomes: a test case for predicting lifestyles and emergence of pathogens.</title>
        <authorList>
            <person name="Haridas S."/>
            <person name="Albert R."/>
            <person name="Binder M."/>
            <person name="Bloem J."/>
            <person name="Labutti K."/>
            <person name="Salamov A."/>
            <person name="Andreopoulos B."/>
            <person name="Baker S."/>
            <person name="Barry K."/>
            <person name="Bills G."/>
            <person name="Bluhm B."/>
            <person name="Cannon C."/>
            <person name="Castanera R."/>
            <person name="Culley D."/>
            <person name="Daum C."/>
            <person name="Ezra D."/>
            <person name="Gonzalez J."/>
            <person name="Henrissat B."/>
            <person name="Kuo A."/>
            <person name="Liang C."/>
            <person name="Lipzen A."/>
            <person name="Lutzoni F."/>
            <person name="Magnuson J."/>
            <person name="Mondo S."/>
            <person name="Nolan M."/>
            <person name="Ohm R."/>
            <person name="Pangilinan J."/>
            <person name="Park H.-J."/>
            <person name="Ramirez L."/>
            <person name="Alfaro M."/>
            <person name="Sun H."/>
            <person name="Tritt A."/>
            <person name="Yoshinaga Y."/>
            <person name="Zwiers L.-H."/>
            <person name="Turgeon B."/>
            <person name="Goodwin S."/>
            <person name="Spatafora J."/>
            <person name="Crous P."/>
            <person name="Grigoriev I."/>
        </authorList>
    </citation>
    <scope>NUCLEOTIDE SEQUENCE</scope>
    <source>
        <strain evidence="12">CBS 627.86</strain>
    </source>
</reference>
<evidence type="ECO:0000256" key="5">
    <source>
        <dbReference type="ARBA" id="ARBA00022989"/>
    </source>
</evidence>
<keyword evidence="7 8" id="KW-0472">Membrane</keyword>
<dbReference type="HAMAP" id="MF_03109">
    <property type="entry name" value="Sey1"/>
    <property type="match status" value="1"/>
</dbReference>
<dbReference type="PANTHER" id="PTHR45923">
    <property type="entry name" value="PROTEIN SEY1"/>
    <property type="match status" value="1"/>
</dbReference>
<name>A0A6A5ZP99_9PLEO</name>
<dbReference type="PANTHER" id="PTHR45923:SF2">
    <property type="entry name" value="PROTEIN SEY1"/>
    <property type="match status" value="1"/>
</dbReference>
<sequence length="886" mass="99858">MATLKVNGGSRPGNVRHPTAPGAMMNSHFASVGEDASKEAYEHGIQVIDEDKNFNGDLYTYLNVEKIIPSGFNYHLISVFGSQSTGKSTLLNYLFGTQFGVMSEAERRQTTKGIWMSKNKREGDSRGMADNILVMDVEGTDGRERGEDQDFERKSALFALATSEVLIVNIWEHQVGLYQGANMGLLKTVFEVNLQLFIKDSKTIPKSLLFFVIRDHLGTTPLRNLQNTLLADLSKLWSSISKPSGLDNSRIEDYFDFAFVALPHKILQPEKFEEAVEKLGTRFREGYNDPKKAGLMDETEMPVFLPQYHRRIPADGFSVYAEGIWDQIVHNKDLDLPTQQELLAQFRCDEISREVLVAFDEKITPLEDKQAEDARVGRATIIPDLGPAMNAARSQILKDFETSASRYHKGVYTRKKAELESKIDTRLKTLFQKQLTAAHKSGVETFSNAVSADVKAGQKKGATYDFAQIVDTEKKRALAKFEIEAKSILVEGAQWSSYAQELKLYQKDLDEVSARLRKDEMRRLATRVERWVRSRLDESIGLEFNKIGTGRGGSGAPEHGERPPAEKDLWDRIWVIFTETVEGAEKRFTDRAQSFDASPEEVEVGLWRLRRKSWGVLRAKIEEELMEGNILLKLRENFEDKFRYDEQGVPRIWRPTDDIEGLYTKARESTVKIIPLLARFKLSRTSAPPPLDAWIGNAPESVLPADEEDLAPIGGVDEEEGKSLEEEMTLLSDSKATDLLVRFKKTADGVFVEAKRSAIGGMTQVPLYFYGLLLALGWNEIVAVLRNPIYFIFLILMGVGAYVTYTLNLWGPMTRMANAAGQQAWDIGRERLREVLENSDTGRQAMAMSARQGGSRHRDADEISMDTLNGDGKKKQKDDVDDLDDI</sequence>
<evidence type="ECO:0000256" key="6">
    <source>
        <dbReference type="ARBA" id="ARBA00023134"/>
    </source>
</evidence>
<evidence type="ECO:0000256" key="9">
    <source>
        <dbReference type="SAM" id="MobiDB-lite"/>
    </source>
</evidence>
<dbReference type="GO" id="GO:0016320">
    <property type="term" value="P:endoplasmic reticulum membrane fusion"/>
    <property type="evidence" value="ECO:0007669"/>
    <property type="project" value="TreeGrafter"/>
</dbReference>
<evidence type="ECO:0000256" key="10">
    <source>
        <dbReference type="SAM" id="Phobius"/>
    </source>
</evidence>
<keyword evidence="1 8" id="KW-0812">Transmembrane</keyword>
<organism evidence="12 13">
    <name type="scientific">Lophiotrema nucula</name>
    <dbReference type="NCBI Taxonomy" id="690887"/>
    <lineage>
        <taxon>Eukaryota</taxon>
        <taxon>Fungi</taxon>
        <taxon>Dikarya</taxon>
        <taxon>Ascomycota</taxon>
        <taxon>Pezizomycotina</taxon>
        <taxon>Dothideomycetes</taxon>
        <taxon>Pleosporomycetidae</taxon>
        <taxon>Pleosporales</taxon>
        <taxon>Lophiotremataceae</taxon>
        <taxon>Lophiotrema</taxon>
    </lineage>
</organism>
<dbReference type="OrthoDB" id="1597724at2759"/>
<keyword evidence="3 8" id="KW-0378">Hydrolase</keyword>
<dbReference type="Gene3D" id="3.40.50.300">
    <property type="entry name" value="P-loop containing nucleotide triphosphate hydrolases"/>
    <property type="match status" value="1"/>
</dbReference>
<dbReference type="InterPro" id="IPR030386">
    <property type="entry name" value="G_GB1_RHD3_dom"/>
</dbReference>
<feature type="transmembrane region" description="Helical" evidence="10">
    <location>
        <begin position="765"/>
        <end position="783"/>
    </location>
</feature>
<comment type="subcellular location">
    <subcellularLocation>
        <location evidence="8">Endoplasmic reticulum membrane</location>
        <topology evidence="8">Multi-pass membrane protein</topology>
    </subcellularLocation>
    <text evidence="8">Enriched in the cortical ER. Concentrated in punctae along the ER tubules.</text>
</comment>
<dbReference type="GO" id="GO:0005789">
    <property type="term" value="C:endoplasmic reticulum membrane"/>
    <property type="evidence" value="ECO:0007669"/>
    <property type="project" value="UniProtKB-SubCell"/>
</dbReference>
<feature type="topological domain" description="Cytoplasmic" evidence="8">
    <location>
        <begin position="810"/>
        <end position="886"/>
    </location>
</feature>
<feature type="transmembrane region" description="Helical" evidence="10">
    <location>
        <begin position="789"/>
        <end position="810"/>
    </location>
</feature>
<evidence type="ECO:0000313" key="13">
    <source>
        <dbReference type="Proteomes" id="UP000799770"/>
    </source>
</evidence>
<dbReference type="FunFam" id="3.40.50.300:FF:000727">
    <property type="entry name" value="Protein SEY1 homolog"/>
    <property type="match status" value="1"/>
</dbReference>
<evidence type="ECO:0000256" key="7">
    <source>
        <dbReference type="ARBA" id="ARBA00023136"/>
    </source>
</evidence>
<keyword evidence="4 8" id="KW-0256">Endoplasmic reticulum</keyword>
<dbReference type="InterPro" id="IPR008803">
    <property type="entry name" value="RHD3/Sey1"/>
</dbReference>
<evidence type="ECO:0000256" key="3">
    <source>
        <dbReference type="ARBA" id="ARBA00022801"/>
    </source>
</evidence>
<feature type="binding site" evidence="8">
    <location>
        <begin position="81"/>
        <end position="88"/>
    </location>
    <ligand>
        <name>GTP</name>
        <dbReference type="ChEBI" id="CHEBI:37565"/>
    </ligand>
</feature>
<feature type="domain" description="GB1/RHD3-type G" evidence="11">
    <location>
        <begin position="71"/>
        <end position="321"/>
    </location>
</feature>
<dbReference type="Proteomes" id="UP000799770">
    <property type="component" value="Unassembled WGS sequence"/>
</dbReference>
<feature type="topological domain" description="Cytoplasmic" evidence="8">
    <location>
        <begin position="1"/>
        <end position="764"/>
    </location>
</feature>
<feature type="region of interest" description="Disordered" evidence="9">
    <location>
        <begin position="846"/>
        <end position="886"/>
    </location>
</feature>
<comment type="similarity">
    <text evidence="8">Belongs to the TRAFAC class dynamin-like GTPase superfamily. GB1/RHD3 GTPase family. RHD3 subfamily.</text>
</comment>
<protein>
    <submittedName>
        <fullName evidence="12">GTP-binding protein Sey1</fullName>
    </submittedName>
</protein>
<dbReference type="PROSITE" id="PS51715">
    <property type="entry name" value="G_GB1_RHD3"/>
    <property type="match status" value="1"/>
</dbReference>
<keyword evidence="5 8" id="KW-1133">Transmembrane helix</keyword>
<dbReference type="CDD" id="cd01851">
    <property type="entry name" value="GBP"/>
    <property type="match status" value="1"/>
</dbReference>
<evidence type="ECO:0000256" key="4">
    <source>
        <dbReference type="ARBA" id="ARBA00022824"/>
    </source>
</evidence>
<dbReference type="Pfam" id="PF05879">
    <property type="entry name" value="RHD3_GTPase"/>
    <property type="match status" value="1"/>
</dbReference>
<feature type="topological domain" description="Lumenal" evidence="8">
    <location>
        <begin position="786"/>
        <end position="788"/>
    </location>
</feature>
<dbReference type="SUPFAM" id="SSF52540">
    <property type="entry name" value="P-loop containing nucleoside triphosphate hydrolases"/>
    <property type="match status" value="1"/>
</dbReference>
<evidence type="ECO:0000313" key="12">
    <source>
        <dbReference type="EMBL" id="KAF2121269.1"/>
    </source>
</evidence>
<accession>A0A6A5ZP99</accession>
<dbReference type="GO" id="GO:0003924">
    <property type="term" value="F:GTPase activity"/>
    <property type="evidence" value="ECO:0007669"/>
    <property type="project" value="UniProtKB-UniRule"/>
</dbReference>
<gene>
    <name evidence="8" type="primary">SEY1</name>
    <name evidence="12" type="ORF">BDV96DRAFT_537910</name>
</gene>
<evidence type="ECO:0000259" key="11">
    <source>
        <dbReference type="PROSITE" id="PS51715"/>
    </source>
</evidence>
<keyword evidence="2 8" id="KW-0547">Nucleotide-binding</keyword>
<dbReference type="GO" id="GO:0005525">
    <property type="term" value="F:GTP binding"/>
    <property type="evidence" value="ECO:0007669"/>
    <property type="project" value="UniProtKB-UniRule"/>
</dbReference>
<keyword evidence="13" id="KW-1185">Reference proteome</keyword>
<evidence type="ECO:0000256" key="8">
    <source>
        <dbReference type="HAMAP-Rule" id="MF_03109"/>
    </source>
</evidence>
<evidence type="ECO:0000256" key="1">
    <source>
        <dbReference type="ARBA" id="ARBA00022692"/>
    </source>
</evidence>
<feature type="region of interest" description="Disordered" evidence="9">
    <location>
        <begin position="1"/>
        <end position="26"/>
    </location>
</feature>
<dbReference type="InterPro" id="IPR027417">
    <property type="entry name" value="P-loop_NTPase"/>
</dbReference>
<keyword evidence="6 8" id="KW-0342">GTP-binding</keyword>
<dbReference type="InterPro" id="IPR046758">
    <property type="entry name" value="Sey1/RHD3-like_3HB"/>
</dbReference>
<dbReference type="EMBL" id="ML977312">
    <property type="protein sequence ID" value="KAF2121269.1"/>
    <property type="molecule type" value="Genomic_DNA"/>
</dbReference>
<dbReference type="AlphaFoldDB" id="A0A6A5ZP99"/>
<proteinExistence type="inferred from homology"/>
<dbReference type="Pfam" id="PF20428">
    <property type="entry name" value="Sey1_3HB"/>
    <property type="match status" value="1"/>
</dbReference>
<evidence type="ECO:0000256" key="2">
    <source>
        <dbReference type="ARBA" id="ARBA00022741"/>
    </source>
</evidence>